<reference evidence="1" key="1">
    <citation type="submission" date="2013-11" db="EMBL/GenBank/DDBJ databases">
        <title>Comparative genomics of Ignicoccus.</title>
        <authorList>
            <person name="Podar M."/>
        </authorList>
    </citation>
    <scope>NUCLEOTIDE SEQUENCE</scope>
    <source>
        <strain evidence="1">DSM 13166</strain>
    </source>
</reference>
<organism evidence="1 2">
    <name type="scientific">Ignicoccus pacificus DSM 13166</name>
    <dbReference type="NCBI Taxonomy" id="940294"/>
    <lineage>
        <taxon>Archaea</taxon>
        <taxon>Thermoproteota</taxon>
        <taxon>Thermoprotei</taxon>
        <taxon>Desulfurococcales</taxon>
        <taxon>Desulfurococcaceae</taxon>
        <taxon>Ignicoccus</taxon>
    </lineage>
</organism>
<dbReference type="InterPro" id="IPR042544">
    <property type="entry name" value="AdoMet_synthase_3"/>
</dbReference>
<accession>A0A977KAC0</accession>
<protein>
    <submittedName>
        <fullName evidence="1">S-adenosylmethionine synthetase</fullName>
        <ecNumber evidence="1">2.5.1.6</ecNumber>
    </submittedName>
</protein>
<dbReference type="PANTHER" id="PTHR36697:SF1">
    <property type="entry name" value="S-ADENOSYLMETHIONINE SYNTHASE"/>
    <property type="match status" value="1"/>
</dbReference>
<dbReference type="NCBIfam" id="NF003365">
    <property type="entry name" value="PRK04439.1-4"/>
    <property type="match status" value="1"/>
</dbReference>
<dbReference type="EMBL" id="CP006868">
    <property type="protein sequence ID" value="UXD21236.1"/>
    <property type="molecule type" value="Genomic_DNA"/>
</dbReference>
<dbReference type="InterPro" id="IPR027790">
    <property type="entry name" value="AdoMet_synthase_2_family"/>
</dbReference>
<keyword evidence="2" id="KW-1185">Reference proteome</keyword>
<dbReference type="GO" id="GO:0004478">
    <property type="term" value="F:methionine adenosyltransferase activity"/>
    <property type="evidence" value="ECO:0007669"/>
    <property type="project" value="UniProtKB-EC"/>
</dbReference>
<dbReference type="Proteomes" id="UP001063698">
    <property type="component" value="Chromosome"/>
</dbReference>
<evidence type="ECO:0000313" key="1">
    <source>
        <dbReference type="EMBL" id="UXD21236.1"/>
    </source>
</evidence>
<dbReference type="NCBIfam" id="NF003366">
    <property type="entry name" value="PRK04439.1-5"/>
    <property type="match status" value="1"/>
</dbReference>
<proteinExistence type="predicted"/>
<dbReference type="Pfam" id="PF01941">
    <property type="entry name" value="AdoMet_Synthase"/>
    <property type="match status" value="1"/>
</dbReference>
<dbReference type="Gene3D" id="3.30.300.10">
    <property type="match status" value="1"/>
</dbReference>
<gene>
    <name evidence="1" type="ORF">IPA_01685</name>
</gene>
<dbReference type="KEGG" id="ipc:IPA_01685"/>
<sequence>MKNVVVSKLPLPPQDEIDTEIVERKGTGHPDYISDAISEEASRQLSLFYLERFGHIFHHNLDKTLLVGGQANPKFGGGEVLHPIYIVISGRAVTEVRTEDGIEQIPLGTILIRAAKDWLKKNLPHLDVEHDVIIDYKVGKGSADLVGVFELGKTVPLANDTSVGVGYAPFSTLENVVFHVERKLNSPETKSKVKALGEDIKVMGLRLGNKIKLTIAAAIVSSEVRDPGEYMAVKEQVKDIAEGVAREYAPNHDVEIFVNTADKPEQGIYYLTVTGTSSEHGDDGMTGRGNRVNGLITPMRPMSMEAAAGKNPVSHVGKLYNVAANEIARKVVEELPETKEVYVELLSQIGKPITEPLVATLRVKGEINESIRKRAQEIAEEVLDRIPQITKEIIEGKVMLF</sequence>
<evidence type="ECO:0000313" key="2">
    <source>
        <dbReference type="Proteomes" id="UP001063698"/>
    </source>
</evidence>
<dbReference type="EC" id="2.5.1.6" evidence="1"/>
<dbReference type="AlphaFoldDB" id="A0A977KAC0"/>
<name>A0A977KAC0_9CREN</name>
<dbReference type="Gene3D" id="3.30.300.280">
    <property type="entry name" value="S-adenosylmethionine synthetase, C-terminal domain"/>
    <property type="match status" value="2"/>
</dbReference>
<keyword evidence="1" id="KW-0808">Transferase</keyword>
<dbReference type="PANTHER" id="PTHR36697">
    <property type="entry name" value="S-ADENOSYLMETHIONINE SYNTHASE"/>
    <property type="match status" value="1"/>
</dbReference>